<feature type="domain" description="Fibronectin type-III" evidence="13">
    <location>
        <begin position="302"/>
        <end position="395"/>
    </location>
</feature>
<evidence type="ECO:0000256" key="12">
    <source>
        <dbReference type="PROSITE-ProRule" id="PRU01379"/>
    </source>
</evidence>
<dbReference type="GO" id="GO:0005615">
    <property type="term" value="C:extracellular space"/>
    <property type="evidence" value="ECO:0007669"/>
    <property type="project" value="TreeGrafter"/>
</dbReference>
<protein>
    <recommendedName>
        <fullName evidence="11">carboxypeptidase T</fullName>
        <ecNumber evidence="11">3.4.17.18</ecNumber>
    </recommendedName>
</protein>
<evidence type="ECO:0000256" key="11">
    <source>
        <dbReference type="ARBA" id="ARBA00066554"/>
    </source>
</evidence>
<keyword evidence="4" id="KW-0645">Protease</keyword>
<dbReference type="InterPro" id="IPR003961">
    <property type="entry name" value="FN3_dom"/>
</dbReference>
<dbReference type="PANTHER" id="PTHR11705:SF143">
    <property type="entry name" value="SLL0236 PROTEIN"/>
    <property type="match status" value="1"/>
</dbReference>
<evidence type="ECO:0000256" key="10">
    <source>
        <dbReference type="ARBA" id="ARBA00050859"/>
    </source>
</evidence>
<evidence type="ECO:0000313" key="15">
    <source>
        <dbReference type="EMBL" id="AEF02203.1"/>
    </source>
</evidence>
<comment type="similarity">
    <text evidence="2 12">Belongs to the peptidase M14 family.</text>
</comment>
<dbReference type="Pfam" id="PF00246">
    <property type="entry name" value="Peptidase_M14"/>
    <property type="match status" value="1"/>
</dbReference>
<accession>F5ZBW5</accession>
<sequence length="884" mass="100700">MKKQYTSYQETMAFLEQAQEKYPELIRVHSIGTTWEGRPIMMATLSANIETADSKPALLFTGTIHAREWIGNELAIKFIDNVLTNIDHNPSIQQALSRNTLYMVPCLNPDGFEYSRTHFSFWRKNRRDNGDGTFGVDLNRNFGVRFKRSADTTVNTYSGPAAFSEPETAAIRDFVLDHKNITIALDYHSQGNVFFPAHKFNHESEIEGTDLNVLCANMNREIHKVTGRQYGIHRGKPPTNLINGSGREYYYSLGIVSAVVEVGTRNIPDYMANMSQSVDENVPAVLYALSEAKNYSDEAPARVDNFTIESVGVYEATLCWDYPESDDIYFELYRSETVKSPCREDNLIAIIGKHTFTDVQLKSGQKYFYNIRAVNKVTDTKSPFSPEIKLKTQLSEDEYFRGLFPSKRGIGYVGQYTLEKNRDHFGYNSLFVGVNKRRGICYGVIAFNMENLPEEARIKNASFSLYPMNRVNAKVENFGEWTVSILDPSEISDITDFNQIHQAKPIQTLGDEIRSDKLTQGIWSHWDLNVAERRIIRKSIKNGTLLLRVEGPRKLPLGADSQMMQFDIGYGKFGSGIHYRPNLEVIYTLPSKQVELTPSSLSTVSKAEAKKNELQSGFDANGDVVYGQMTFLTENLPDPKKTVITEAYLTMSNDNALPTSQDIRFTIELAGLEDLDYESVKNREKKEFIGYEVSNAQLKDKNSHNFIFDSYCREALEDMHAKHAPFHFVVRSTSSSAEKNMLVNWHDLHSNNVCKLVIKYIERRKEPLPAPANLSVTLENRQVKLSWSNPKHADLVGAFVVRNRFHSPRSPLDGVKLYAGSDEYTYDNFGNPNVEKYYSVFAYDDVPNYSAPVSVYYSSEEVIPVEEEKYEKQEEEDDDEPLID</sequence>
<dbReference type="FunFam" id="3.40.630.10:FF:000084">
    <property type="entry name" value="Carboxypeptidase B2"/>
    <property type="match status" value="1"/>
</dbReference>
<keyword evidence="8" id="KW-0862">Zinc</keyword>
<evidence type="ECO:0000256" key="8">
    <source>
        <dbReference type="ARBA" id="ARBA00022833"/>
    </source>
</evidence>
<evidence type="ECO:0000256" key="1">
    <source>
        <dbReference type="ARBA" id="ARBA00001947"/>
    </source>
</evidence>
<evidence type="ECO:0000256" key="4">
    <source>
        <dbReference type="ARBA" id="ARBA00022670"/>
    </source>
</evidence>
<gene>
    <name evidence="15" type="ordered locus">ambt_03255</name>
</gene>
<dbReference type="CDD" id="cd00063">
    <property type="entry name" value="FN3"/>
    <property type="match status" value="1"/>
</dbReference>
<comment type="caution">
    <text evidence="12">Lacks conserved residue(s) required for the propagation of feature annotation.</text>
</comment>
<dbReference type="PRINTS" id="PR00765">
    <property type="entry name" value="CRBOXYPTASEA"/>
</dbReference>
<evidence type="ECO:0000313" key="16">
    <source>
        <dbReference type="Proteomes" id="UP000000683"/>
    </source>
</evidence>
<dbReference type="Gene3D" id="2.60.40.10">
    <property type="entry name" value="Immunoglobulins"/>
    <property type="match status" value="2"/>
</dbReference>
<feature type="domain" description="Peptidase M14" evidence="14">
    <location>
        <begin position="4"/>
        <end position="292"/>
    </location>
</feature>
<dbReference type="AlphaFoldDB" id="F5ZBW5"/>
<keyword evidence="6" id="KW-0732">Signal</keyword>
<evidence type="ECO:0000256" key="5">
    <source>
        <dbReference type="ARBA" id="ARBA00022723"/>
    </source>
</evidence>
<reference evidence="15 16" key="1">
    <citation type="journal article" date="2011" name="J. Bacteriol.">
        <title>Complete genome sequence of the polycyclic aromatic hydrocarbon-degrading bacterium Alteromonas sp. strain SN2.</title>
        <authorList>
            <person name="Jin H.M."/>
            <person name="Jeong H."/>
            <person name="Moon E.J."/>
            <person name="Math R.K."/>
            <person name="Lee K."/>
            <person name="Kim H.J."/>
            <person name="Jeon C.O."/>
            <person name="Oh T.K."/>
            <person name="Kim J.F."/>
        </authorList>
    </citation>
    <scope>NUCLEOTIDE SEQUENCE [LARGE SCALE GENOMIC DNA]</scope>
    <source>
        <strain evidence="16">JCM 17741 / KACC 18427 / KCTC 11700BP / SN2</strain>
    </source>
</reference>
<keyword evidence="7" id="KW-0378">Hydrolase</keyword>
<dbReference type="PROSITE" id="PS52035">
    <property type="entry name" value="PEPTIDASE_M14"/>
    <property type="match status" value="1"/>
</dbReference>
<dbReference type="KEGG" id="alt:ambt_03255"/>
<dbReference type="GO" id="GO:0006508">
    <property type="term" value="P:proteolysis"/>
    <property type="evidence" value="ECO:0007669"/>
    <property type="project" value="UniProtKB-KW"/>
</dbReference>
<dbReference type="EC" id="3.4.17.18" evidence="11"/>
<keyword evidence="16" id="KW-1185">Reference proteome</keyword>
<name>F5ZBW5_ALTNA</name>
<dbReference type="GO" id="GO:0008270">
    <property type="term" value="F:zinc ion binding"/>
    <property type="evidence" value="ECO:0007669"/>
    <property type="project" value="InterPro"/>
</dbReference>
<dbReference type="SMART" id="SM00060">
    <property type="entry name" value="FN3"/>
    <property type="match status" value="2"/>
</dbReference>
<evidence type="ECO:0000256" key="3">
    <source>
        <dbReference type="ARBA" id="ARBA00022645"/>
    </source>
</evidence>
<evidence type="ECO:0000256" key="2">
    <source>
        <dbReference type="ARBA" id="ARBA00005988"/>
    </source>
</evidence>
<dbReference type="eggNOG" id="COG2866">
    <property type="taxonomic scope" value="Bacteria"/>
</dbReference>
<dbReference type="OrthoDB" id="5294005at2"/>
<keyword evidence="9" id="KW-0482">Metalloprotease</keyword>
<evidence type="ECO:0000259" key="14">
    <source>
        <dbReference type="PROSITE" id="PS52035"/>
    </source>
</evidence>
<dbReference type="SUPFAM" id="SSF53187">
    <property type="entry name" value="Zn-dependent exopeptidases"/>
    <property type="match status" value="1"/>
</dbReference>
<keyword evidence="3 15" id="KW-0121">Carboxypeptidase</keyword>
<dbReference type="PROSITE" id="PS00132">
    <property type="entry name" value="CARBOXYPEPT_ZN_1"/>
    <property type="match status" value="1"/>
</dbReference>
<dbReference type="Proteomes" id="UP000000683">
    <property type="component" value="Chromosome"/>
</dbReference>
<dbReference type="RefSeq" id="WP_013783145.1">
    <property type="nucleotide sequence ID" value="NC_015554.1"/>
</dbReference>
<dbReference type="PANTHER" id="PTHR11705">
    <property type="entry name" value="PROTEASE FAMILY M14 CARBOXYPEPTIDASE A,B"/>
    <property type="match status" value="1"/>
</dbReference>
<comment type="cofactor">
    <cofactor evidence="1">
        <name>Zn(2+)</name>
        <dbReference type="ChEBI" id="CHEBI:29105"/>
    </cofactor>
</comment>
<dbReference type="InterPro" id="IPR013783">
    <property type="entry name" value="Ig-like_fold"/>
</dbReference>
<keyword evidence="5" id="KW-0479">Metal-binding</keyword>
<dbReference type="HOGENOM" id="CLU_325378_0_0_6"/>
<dbReference type="InterPro" id="IPR036116">
    <property type="entry name" value="FN3_sf"/>
</dbReference>
<dbReference type="InterPro" id="IPR000834">
    <property type="entry name" value="Peptidase_M14"/>
</dbReference>
<dbReference type="EMBL" id="CP002339">
    <property type="protein sequence ID" value="AEF02203.1"/>
    <property type="molecule type" value="Genomic_DNA"/>
</dbReference>
<dbReference type="PROSITE" id="PS50853">
    <property type="entry name" value="FN3"/>
    <property type="match status" value="1"/>
</dbReference>
<evidence type="ECO:0000256" key="6">
    <source>
        <dbReference type="ARBA" id="ARBA00022729"/>
    </source>
</evidence>
<comment type="catalytic activity">
    <reaction evidence="10">
        <text>Releases a C-terminal residue, which may be hydrophobic or positively charged.</text>
        <dbReference type="EC" id="3.4.17.18"/>
    </reaction>
</comment>
<proteinExistence type="inferred from homology"/>
<dbReference type="GO" id="GO:0004181">
    <property type="term" value="F:metallocarboxypeptidase activity"/>
    <property type="evidence" value="ECO:0007669"/>
    <property type="project" value="InterPro"/>
</dbReference>
<evidence type="ECO:0000259" key="13">
    <source>
        <dbReference type="PROSITE" id="PS50853"/>
    </source>
</evidence>
<dbReference type="Gene3D" id="3.40.630.10">
    <property type="entry name" value="Zn peptidases"/>
    <property type="match status" value="1"/>
</dbReference>
<dbReference type="InterPro" id="IPR057246">
    <property type="entry name" value="CARBOXYPEPT_ZN_1"/>
</dbReference>
<dbReference type="SMART" id="SM00631">
    <property type="entry name" value="Zn_pept"/>
    <property type="match status" value="1"/>
</dbReference>
<evidence type="ECO:0000256" key="7">
    <source>
        <dbReference type="ARBA" id="ARBA00022801"/>
    </source>
</evidence>
<dbReference type="SUPFAM" id="SSF49265">
    <property type="entry name" value="Fibronectin type III"/>
    <property type="match status" value="1"/>
</dbReference>
<evidence type="ECO:0000256" key="9">
    <source>
        <dbReference type="ARBA" id="ARBA00023049"/>
    </source>
</evidence>
<organism evidence="15 16">
    <name type="scientific">Alteromonas naphthalenivorans</name>
    <dbReference type="NCBI Taxonomy" id="715451"/>
    <lineage>
        <taxon>Bacteria</taxon>
        <taxon>Pseudomonadati</taxon>
        <taxon>Pseudomonadota</taxon>
        <taxon>Gammaproteobacteria</taxon>
        <taxon>Alteromonadales</taxon>
        <taxon>Alteromonadaceae</taxon>
        <taxon>Alteromonas/Salinimonas group</taxon>
        <taxon>Alteromonas</taxon>
    </lineage>
</organism>